<protein>
    <submittedName>
        <fullName evidence="1">Uncharacterized protein</fullName>
    </submittedName>
</protein>
<dbReference type="RefSeq" id="WP_220167800.1">
    <property type="nucleotide sequence ID" value="NZ_JAIBOA010000012.1"/>
</dbReference>
<evidence type="ECO:0000313" key="2">
    <source>
        <dbReference type="Proteomes" id="UP000774570"/>
    </source>
</evidence>
<dbReference type="EMBL" id="JAIBOA010000012">
    <property type="protein sequence ID" value="MBW8484561.1"/>
    <property type="molecule type" value="Genomic_DNA"/>
</dbReference>
<name>A0ABS7FW63_9ACTN</name>
<sequence length="100" mass="11386">MTGRERRFHPVYLLVFRSKSVRRTLRAVLDEIENQRYLAEEMGKLTARHDKNGRHVDAAFCKGQAVALTTIADGLESLIHEGLGVCGQWRRQTRGADPRP</sequence>
<organism evidence="1 2">
    <name type="scientific">Actinomadura parmotrematis</name>
    <dbReference type="NCBI Taxonomy" id="2864039"/>
    <lineage>
        <taxon>Bacteria</taxon>
        <taxon>Bacillati</taxon>
        <taxon>Actinomycetota</taxon>
        <taxon>Actinomycetes</taxon>
        <taxon>Streptosporangiales</taxon>
        <taxon>Thermomonosporaceae</taxon>
        <taxon>Actinomadura</taxon>
    </lineage>
</organism>
<reference evidence="1 2" key="1">
    <citation type="submission" date="2021-07" db="EMBL/GenBank/DDBJ databases">
        <title>Actinomadura sp. PM05-2 isolated from lichen.</title>
        <authorList>
            <person name="Somphong A."/>
            <person name="Phongsopitanun W."/>
            <person name="Tanasupawat S."/>
            <person name="Peongsungnone V."/>
        </authorList>
    </citation>
    <scope>NUCLEOTIDE SEQUENCE [LARGE SCALE GENOMIC DNA]</scope>
    <source>
        <strain evidence="1 2">PM05-2</strain>
    </source>
</reference>
<gene>
    <name evidence="1" type="ORF">K1Y72_19415</name>
</gene>
<keyword evidence="2" id="KW-1185">Reference proteome</keyword>
<dbReference type="Proteomes" id="UP000774570">
    <property type="component" value="Unassembled WGS sequence"/>
</dbReference>
<proteinExistence type="predicted"/>
<comment type="caution">
    <text evidence="1">The sequence shown here is derived from an EMBL/GenBank/DDBJ whole genome shotgun (WGS) entry which is preliminary data.</text>
</comment>
<accession>A0ABS7FW63</accession>
<evidence type="ECO:0000313" key="1">
    <source>
        <dbReference type="EMBL" id="MBW8484561.1"/>
    </source>
</evidence>